<feature type="domain" description="ABC transmembrane type-1" evidence="11">
    <location>
        <begin position="72"/>
        <end position="283"/>
    </location>
</feature>
<keyword evidence="6 9" id="KW-0812">Transmembrane</keyword>
<evidence type="ECO:0000256" key="7">
    <source>
        <dbReference type="ARBA" id="ARBA00022989"/>
    </source>
</evidence>
<evidence type="ECO:0000256" key="10">
    <source>
        <dbReference type="RuleBase" id="RU363054"/>
    </source>
</evidence>
<dbReference type="InterPro" id="IPR011864">
    <property type="entry name" value="Phosphate_PstC"/>
</dbReference>
<comment type="similarity">
    <text evidence="2 10">Belongs to the binding-protein-dependent transport system permease family. CysTW subfamily.</text>
</comment>
<dbReference type="CDD" id="cd06261">
    <property type="entry name" value="TM_PBP2"/>
    <property type="match status" value="1"/>
</dbReference>
<feature type="transmembrane region" description="Helical" evidence="9">
    <location>
        <begin position="12"/>
        <end position="35"/>
    </location>
</feature>
<gene>
    <name evidence="12" type="ORF">LX24_02281</name>
</gene>
<accession>A0A5S4ZPM1</accession>
<proteinExistence type="inferred from homology"/>
<dbReference type="GO" id="GO:0006817">
    <property type="term" value="P:phosphate ion transport"/>
    <property type="evidence" value="ECO:0007669"/>
    <property type="project" value="UniProtKB-KW"/>
</dbReference>
<dbReference type="EMBL" id="VNHM01000013">
    <property type="protein sequence ID" value="TYO94623.1"/>
    <property type="molecule type" value="Genomic_DNA"/>
</dbReference>
<evidence type="ECO:0000313" key="13">
    <source>
        <dbReference type="Proteomes" id="UP000323166"/>
    </source>
</evidence>
<evidence type="ECO:0000256" key="9">
    <source>
        <dbReference type="RuleBase" id="RU363032"/>
    </source>
</evidence>
<organism evidence="12 13">
    <name type="scientific">Desulfallas thermosapovorans DSM 6562</name>
    <dbReference type="NCBI Taxonomy" id="1121431"/>
    <lineage>
        <taxon>Bacteria</taxon>
        <taxon>Bacillati</taxon>
        <taxon>Bacillota</taxon>
        <taxon>Clostridia</taxon>
        <taxon>Eubacteriales</taxon>
        <taxon>Desulfallaceae</taxon>
        <taxon>Desulfallas</taxon>
    </lineage>
</organism>
<dbReference type="Pfam" id="PF00528">
    <property type="entry name" value="BPD_transp_1"/>
    <property type="match status" value="1"/>
</dbReference>
<dbReference type="PROSITE" id="PS50928">
    <property type="entry name" value="ABC_TM1"/>
    <property type="match status" value="1"/>
</dbReference>
<evidence type="ECO:0000256" key="5">
    <source>
        <dbReference type="ARBA" id="ARBA00022592"/>
    </source>
</evidence>
<dbReference type="RefSeq" id="WP_166512260.1">
    <property type="nucleotide sequence ID" value="NZ_VNHM01000013.1"/>
</dbReference>
<feature type="transmembrane region" description="Helical" evidence="9">
    <location>
        <begin position="72"/>
        <end position="99"/>
    </location>
</feature>
<keyword evidence="5 10" id="KW-0592">Phosphate transport</keyword>
<dbReference type="GO" id="GO:0005886">
    <property type="term" value="C:plasma membrane"/>
    <property type="evidence" value="ECO:0007669"/>
    <property type="project" value="UniProtKB-SubCell"/>
</dbReference>
<evidence type="ECO:0000256" key="1">
    <source>
        <dbReference type="ARBA" id="ARBA00004651"/>
    </source>
</evidence>
<dbReference type="SUPFAM" id="SSF161098">
    <property type="entry name" value="MetI-like"/>
    <property type="match status" value="1"/>
</dbReference>
<dbReference type="Proteomes" id="UP000323166">
    <property type="component" value="Unassembled WGS sequence"/>
</dbReference>
<keyword evidence="4 10" id="KW-1003">Cell membrane</keyword>
<keyword evidence="3 9" id="KW-0813">Transport</keyword>
<feature type="transmembrane region" description="Helical" evidence="9">
    <location>
        <begin position="42"/>
        <end position="60"/>
    </location>
</feature>
<dbReference type="InterPro" id="IPR035906">
    <property type="entry name" value="MetI-like_sf"/>
</dbReference>
<feature type="transmembrane region" description="Helical" evidence="9">
    <location>
        <begin position="145"/>
        <end position="166"/>
    </location>
</feature>
<evidence type="ECO:0000259" key="11">
    <source>
        <dbReference type="PROSITE" id="PS50928"/>
    </source>
</evidence>
<keyword evidence="13" id="KW-1185">Reference proteome</keyword>
<reference evidence="12 13" key="1">
    <citation type="submission" date="2019-07" db="EMBL/GenBank/DDBJ databases">
        <title>Genomic Encyclopedia of Type Strains, Phase I: the one thousand microbial genomes (KMG-I) project.</title>
        <authorList>
            <person name="Kyrpides N."/>
        </authorList>
    </citation>
    <scope>NUCLEOTIDE SEQUENCE [LARGE SCALE GENOMIC DNA]</scope>
    <source>
        <strain evidence="12 13">DSM 6562</strain>
    </source>
</reference>
<keyword evidence="7 9" id="KW-1133">Transmembrane helix</keyword>
<dbReference type="NCBIfam" id="TIGR02138">
    <property type="entry name" value="phosphate_pstC"/>
    <property type="match status" value="1"/>
</dbReference>
<protein>
    <recommendedName>
        <fullName evidence="10">Phosphate transport system permease protein</fullName>
    </recommendedName>
</protein>
<sequence>MRTSLLQYYEKGIKYLLGLTAGTSILILLLIFFLLFREGIGVFTHTGVLDFVFGTTWLPASDPPSFGALPMIAGSIVVTLGAGMIAIPAGIGIAVYLAEVAPRNVREISKAIIELLAGIPSVVYGFLGLTVLAPLIKDLFNLPSALSAFTASLVLAIMALPTVVSISEDALDAVPREYREASLALGATRWETTVKIVLPGARSGLLAASMLGLGRAIGETMAVLMVAGNAMIIPHSIFDPVRTITADIAAEMGETVRGGLHYQALFGLGIILFTITFVINLITDLIFAKTSMHKRGASS</sequence>
<dbReference type="Gene3D" id="1.10.3720.10">
    <property type="entry name" value="MetI-like"/>
    <property type="match status" value="1"/>
</dbReference>
<dbReference type="InterPro" id="IPR000515">
    <property type="entry name" value="MetI-like"/>
</dbReference>
<evidence type="ECO:0000256" key="6">
    <source>
        <dbReference type="ARBA" id="ARBA00022692"/>
    </source>
</evidence>
<evidence type="ECO:0000256" key="4">
    <source>
        <dbReference type="ARBA" id="ARBA00022475"/>
    </source>
</evidence>
<evidence type="ECO:0000256" key="2">
    <source>
        <dbReference type="ARBA" id="ARBA00007069"/>
    </source>
</evidence>
<evidence type="ECO:0000313" key="12">
    <source>
        <dbReference type="EMBL" id="TYO94623.1"/>
    </source>
</evidence>
<comment type="subcellular location">
    <subcellularLocation>
        <location evidence="1 9">Cell membrane</location>
        <topology evidence="1 9">Multi-pass membrane protein</topology>
    </subcellularLocation>
</comment>
<comment type="caution">
    <text evidence="12">The sequence shown here is derived from an EMBL/GenBank/DDBJ whole genome shotgun (WGS) entry which is preliminary data.</text>
</comment>
<dbReference type="PANTHER" id="PTHR30425">
    <property type="entry name" value="PHOSPHATE TRANSPORT SYSTEM PERMEASE PROTEIN PST"/>
    <property type="match status" value="1"/>
</dbReference>
<feature type="transmembrane region" description="Helical" evidence="9">
    <location>
        <begin position="212"/>
        <end position="233"/>
    </location>
</feature>
<dbReference type="GO" id="GO:0005315">
    <property type="term" value="F:phosphate transmembrane transporter activity"/>
    <property type="evidence" value="ECO:0007669"/>
    <property type="project" value="InterPro"/>
</dbReference>
<evidence type="ECO:0000256" key="3">
    <source>
        <dbReference type="ARBA" id="ARBA00022448"/>
    </source>
</evidence>
<dbReference type="InterPro" id="IPR051124">
    <property type="entry name" value="Phosphate_Transport_Permease"/>
</dbReference>
<keyword evidence="8 9" id="KW-0472">Membrane</keyword>
<feature type="transmembrane region" description="Helical" evidence="9">
    <location>
        <begin position="111"/>
        <end position="133"/>
    </location>
</feature>
<evidence type="ECO:0000256" key="8">
    <source>
        <dbReference type="ARBA" id="ARBA00023136"/>
    </source>
</evidence>
<dbReference type="PANTHER" id="PTHR30425:SF1">
    <property type="entry name" value="PHOSPHATE TRANSPORT SYSTEM PERMEASE PROTEIN PSTC"/>
    <property type="match status" value="1"/>
</dbReference>
<name>A0A5S4ZPM1_9FIRM</name>
<feature type="transmembrane region" description="Helical" evidence="9">
    <location>
        <begin position="264"/>
        <end position="287"/>
    </location>
</feature>
<comment type="function">
    <text evidence="10">Part of the binding-protein-dependent transport system for phosphate; probably responsible for the translocation of the substrate across the membrane.</text>
</comment>
<dbReference type="AlphaFoldDB" id="A0A5S4ZPM1"/>